<comment type="domain">
    <text evidence="2">A Gly-cisPro motif from one monomer fits into the active site of the other monomer to allow specific chiral rejection of L-amino acids.</text>
</comment>
<dbReference type="AlphaFoldDB" id="A0A3D8P291"/>
<dbReference type="GO" id="GO:0005737">
    <property type="term" value="C:cytoplasm"/>
    <property type="evidence" value="ECO:0007669"/>
    <property type="project" value="UniProtKB-SubCell"/>
</dbReference>
<proteinExistence type="inferred from homology"/>
<accession>A0A3D8P291</accession>
<comment type="caution">
    <text evidence="3">The sequence shown here is derived from an EMBL/GenBank/DDBJ whole genome shotgun (WGS) entry which is preliminary data.</text>
</comment>
<evidence type="ECO:0000256" key="1">
    <source>
        <dbReference type="ARBA" id="ARBA00009673"/>
    </source>
</evidence>
<keyword evidence="2" id="KW-0963">Cytoplasm</keyword>
<comment type="function">
    <text evidence="2">An aminoacyl-tRNA editing enzyme that deacylates mischarged D-aminoacyl-tRNAs. Also deacylates mischarged glycyl-tRNA(Ala), protecting cells against glycine mischarging by AlaRS. Acts via tRNA-based rather than protein-based catalysis; rejects L-amino acids rather than detecting D-amino acids in the active site. By recycling D-aminoacyl-tRNA to D-amino acids and free tRNA molecules, this enzyme counteracts the toxicity associated with the formation of D-aminoacyl-tRNA entities in vivo and helps enforce protein L-homochirality.</text>
</comment>
<keyword evidence="4" id="KW-1185">Reference proteome</keyword>
<dbReference type="NCBIfam" id="TIGR00256">
    <property type="entry name" value="D-aminoacyl-tRNA deacylase"/>
    <property type="match status" value="1"/>
</dbReference>
<dbReference type="InterPro" id="IPR003732">
    <property type="entry name" value="Daa-tRNA_deacyls_DTD"/>
</dbReference>
<dbReference type="RefSeq" id="WP_115792942.1">
    <property type="nucleotide sequence ID" value="NZ_QSLN01000011.1"/>
</dbReference>
<dbReference type="SUPFAM" id="SSF69500">
    <property type="entry name" value="DTD-like"/>
    <property type="match status" value="1"/>
</dbReference>
<comment type="subunit">
    <text evidence="2">Homodimer.</text>
</comment>
<protein>
    <recommendedName>
        <fullName evidence="2">D-aminoacyl-tRNA deacylase</fullName>
        <shortName evidence="2">DTD</shortName>
        <ecNumber evidence="2">3.1.1.96</ecNumber>
    </recommendedName>
    <alternativeName>
        <fullName evidence="2">Gly-tRNA(Ala) deacylase</fullName>
        <ecNumber evidence="2">3.1.1.-</ecNumber>
    </alternativeName>
</protein>
<comment type="catalytic activity">
    <reaction evidence="2">
        <text>a D-aminoacyl-tRNA + H2O = a tRNA + a D-alpha-amino acid + H(+)</text>
        <dbReference type="Rhea" id="RHEA:13953"/>
        <dbReference type="Rhea" id="RHEA-COMP:10123"/>
        <dbReference type="Rhea" id="RHEA-COMP:10124"/>
        <dbReference type="ChEBI" id="CHEBI:15377"/>
        <dbReference type="ChEBI" id="CHEBI:15378"/>
        <dbReference type="ChEBI" id="CHEBI:59871"/>
        <dbReference type="ChEBI" id="CHEBI:78442"/>
        <dbReference type="ChEBI" id="CHEBI:79333"/>
        <dbReference type="EC" id="3.1.1.96"/>
    </reaction>
</comment>
<dbReference type="OrthoDB" id="9801395at2"/>
<dbReference type="EC" id="3.1.1.96" evidence="2"/>
<gene>
    <name evidence="2" type="primary">dtd</name>
    <name evidence="3" type="ORF">DXX99_07840</name>
</gene>
<dbReference type="GO" id="GO:0106026">
    <property type="term" value="F:Gly-tRNA(Ala) deacylase activity"/>
    <property type="evidence" value="ECO:0007669"/>
    <property type="project" value="UniProtKB-UniRule"/>
</dbReference>
<dbReference type="EMBL" id="QSLN01000011">
    <property type="protein sequence ID" value="RDV82317.1"/>
    <property type="molecule type" value="Genomic_DNA"/>
</dbReference>
<dbReference type="PANTHER" id="PTHR10472">
    <property type="entry name" value="D-TYROSYL-TRNA TYR DEACYLASE"/>
    <property type="match status" value="1"/>
</dbReference>
<comment type="catalytic activity">
    <reaction evidence="2">
        <text>glycyl-tRNA(Ala) + H2O = tRNA(Ala) + glycine + H(+)</text>
        <dbReference type="Rhea" id="RHEA:53744"/>
        <dbReference type="Rhea" id="RHEA-COMP:9657"/>
        <dbReference type="Rhea" id="RHEA-COMP:13640"/>
        <dbReference type="ChEBI" id="CHEBI:15377"/>
        <dbReference type="ChEBI" id="CHEBI:15378"/>
        <dbReference type="ChEBI" id="CHEBI:57305"/>
        <dbReference type="ChEBI" id="CHEBI:78442"/>
        <dbReference type="ChEBI" id="CHEBI:78522"/>
    </reaction>
</comment>
<keyword evidence="2" id="KW-0820">tRNA-binding</keyword>
<evidence type="ECO:0000313" key="4">
    <source>
        <dbReference type="Proteomes" id="UP000256329"/>
    </source>
</evidence>
<name>A0A3D8P291_9THEO</name>
<comment type="similarity">
    <text evidence="1 2">Belongs to the DTD family.</text>
</comment>
<sequence>MRALVQRVARGAVWVEGKKIASIGRGLVVLLGIKKGDTPNDARYLAEKVAHLRIFEDEEGKLNLSLKEVGGEALVVSQFTLYGDCRRGRRPSFSEAAPAEEAEPLYRAFLAALREQGVPVAEGKFQAHMLVEIYNDGPVTLLLEGEGK</sequence>
<evidence type="ECO:0000313" key="3">
    <source>
        <dbReference type="EMBL" id="RDV82317.1"/>
    </source>
</evidence>
<dbReference type="HAMAP" id="MF_00518">
    <property type="entry name" value="Deacylase_Dtd"/>
    <property type="match status" value="1"/>
</dbReference>
<keyword evidence="2" id="KW-0694">RNA-binding</keyword>
<dbReference type="Pfam" id="PF02580">
    <property type="entry name" value="Tyr_Deacylase"/>
    <property type="match status" value="1"/>
</dbReference>
<dbReference type="PANTHER" id="PTHR10472:SF5">
    <property type="entry name" value="D-AMINOACYL-TRNA DEACYLASE 1"/>
    <property type="match status" value="1"/>
</dbReference>
<dbReference type="FunFam" id="3.50.80.10:FF:000001">
    <property type="entry name" value="D-aminoacyl-tRNA deacylase"/>
    <property type="match status" value="1"/>
</dbReference>
<dbReference type="GO" id="GO:0043908">
    <property type="term" value="F:Ser(Gly)-tRNA(Ala) hydrolase activity"/>
    <property type="evidence" value="ECO:0007669"/>
    <property type="project" value="UniProtKB-UniRule"/>
</dbReference>
<dbReference type="EC" id="3.1.1.-" evidence="2"/>
<dbReference type="GO" id="GO:0051500">
    <property type="term" value="F:D-tyrosyl-tRNA(Tyr) deacylase activity"/>
    <property type="evidence" value="ECO:0007669"/>
    <property type="project" value="TreeGrafter"/>
</dbReference>
<comment type="subcellular location">
    <subcellularLocation>
        <location evidence="2">Cytoplasm</location>
    </subcellularLocation>
</comment>
<reference evidence="3 4" key="1">
    <citation type="submission" date="2018-08" db="EMBL/GenBank/DDBJ databases">
        <title>Form III RuBisCO-mediated autotrophy in Thermodesulfobium bacteria.</title>
        <authorList>
            <person name="Toshchakov S.V."/>
            <person name="Kublanov I.V."/>
            <person name="Frolov E."/>
            <person name="Bonch-Osmolovskaya E.A."/>
            <person name="Tourova T.P."/>
            <person name="Chernych N.A."/>
            <person name="Lebedinsky A.V."/>
        </authorList>
    </citation>
    <scope>NUCLEOTIDE SEQUENCE [LARGE SCALE GENOMIC DNA]</scope>
    <source>
        <strain evidence="3 4">SR</strain>
    </source>
</reference>
<dbReference type="Gene3D" id="3.50.80.10">
    <property type="entry name" value="D-tyrosyl-tRNA(Tyr) deacylase"/>
    <property type="match status" value="1"/>
</dbReference>
<evidence type="ECO:0000256" key="2">
    <source>
        <dbReference type="HAMAP-Rule" id="MF_00518"/>
    </source>
</evidence>
<dbReference type="Proteomes" id="UP000256329">
    <property type="component" value="Unassembled WGS sequence"/>
</dbReference>
<dbReference type="InterPro" id="IPR023509">
    <property type="entry name" value="DTD-like_sf"/>
</dbReference>
<dbReference type="GO" id="GO:0000049">
    <property type="term" value="F:tRNA binding"/>
    <property type="evidence" value="ECO:0007669"/>
    <property type="project" value="UniProtKB-UniRule"/>
</dbReference>
<organism evidence="3 4">
    <name type="scientific">Ammonifex thiophilus</name>
    <dbReference type="NCBI Taxonomy" id="444093"/>
    <lineage>
        <taxon>Bacteria</taxon>
        <taxon>Bacillati</taxon>
        <taxon>Bacillota</taxon>
        <taxon>Clostridia</taxon>
        <taxon>Thermoanaerobacterales</taxon>
        <taxon>Thermoanaerobacteraceae</taxon>
        <taxon>Ammonifex</taxon>
    </lineage>
</organism>
<feature type="short sequence motif" description="Gly-cisPro motif, important for rejection of L-amino acids" evidence="2">
    <location>
        <begin position="137"/>
        <end position="138"/>
    </location>
</feature>
<keyword evidence="2" id="KW-0378">Hydrolase</keyword>
<dbReference type="GO" id="GO:0019478">
    <property type="term" value="P:D-amino acid catabolic process"/>
    <property type="evidence" value="ECO:0007669"/>
    <property type="project" value="UniProtKB-UniRule"/>
</dbReference>